<dbReference type="EMBL" id="JAPWTJ010000150">
    <property type="protein sequence ID" value="KAJ8982015.1"/>
    <property type="molecule type" value="Genomic_DNA"/>
</dbReference>
<organism evidence="1 2">
    <name type="scientific">Molorchus minor</name>
    <dbReference type="NCBI Taxonomy" id="1323400"/>
    <lineage>
        <taxon>Eukaryota</taxon>
        <taxon>Metazoa</taxon>
        <taxon>Ecdysozoa</taxon>
        <taxon>Arthropoda</taxon>
        <taxon>Hexapoda</taxon>
        <taxon>Insecta</taxon>
        <taxon>Pterygota</taxon>
        <taxon>Neoptera</taxon>
        <taxon>Endopterygota</taxon>
        <taxon>Coleoptera</taxon>
        <taxon>Polyphaga</taxon>
        <taxon>Cucujiformia</taxon>
        <taxon>Chrysomeloidea</taxon>
        <taxon>Cerambycidae</taxon>
        <taxon>Lamiinae</taxon>
        <taxon>Monochamini</taxon>
        <taxon>Molorchus</taxon>
    </lineage>
</organism>
<accession>A0ABQ9JUJ2</accession>
<gene>
    <name evidence="1" type="ORF">NQ317_007723</name>
</gene>
<sequence>MEKKEENEVKGLLLAFSDNADFSVALLSADDIVEEQVVFAISRSPVGGYHVIRDILLVNVKVKPPVSVCVLCIKGNSQNT</sequence>
<evidence type="ECO:0000313" key="2">
    <source>
        <dbReference type="Proteomes" id="UP001162164"/>
    </source>
</evidence>
<reference evidence="1" key="1">
    <citation type="journal article" date="2023" name="Insect Mol. Biol.">
        <title>Genome sequencing provides insights into the evolution of gene families encoding plant cell wall-degrading enzymes in longhorned beetles.</title>
        <authorList>
            <person name="Shin N.R."/>
            <person name="Okamura Y."/>
            <person name="Kirsch R."/>
            <person name="Pauchet Y."/>
        </authorList>
    </citation>
    <scope>NUCLEOTIDE SEQUENCE</scope>
    <source>
        <strain evidence="1">MMC_N1</strain>
    </source>
</reference>
<name>A0ABQ9JUJ2_9CUCU</name>
<dbReference type="Proteomes" id="UP001162164">
    <property type="component" value="Unassembled WGS sequence"/>
</dbReference>
<evidence type="ECO:0000313" key="1">
    <source>
        <dbReference type="EMBL" id="KAJ8982015.1"/>
    </source>
</evidence>
<comment type="caution">
    <text evidence="1">The sequence shown here is derived from an EMBL/GenBank/DDBJ whole genome shotgun (WGS) entry which is preliminary data.</text>
</comment>
<protein>
    <submittedName>
        <fullName evidence="1">Uncharacterized protein</fullName>
    </submittedName>
</protein>
<keyword evidence="2" id="KW-1185">Reference proteome</keyword>
<proteinExistence type="predicted"/>